<reference evidence="3" key="1">
    <citation type="submission" date="2017-04" db="EMBL/GenBank/DDBJ databases">
        <title>Population genomics of picophytoplankton unveils novel chromosome hypervariability.</title>
        <authorList>
            <consortium name="DOE Joint Genome Institute"/>
            <person name="Blanc-Mathieu R."/>
            <person name="Krasovec M."/>
            <person name="Hebrard M."/>
            <person name="Yau S."/>
            <person name="Desgranges E."/>
            <person name="Martin J."/>
            <person name="Schackwitz W."/>
            <person name="Kuo A."/>
            <person name="Salin G."/>
            <person name="Donnadieu C."/>
            <person name="Desdevises Y."/>
            <person name="Sanchez-Ferandin S."/>
            <person name="Moreau H."/>
            <person name="Rivals E."/>
            <person name="Grigoriev I.V."/>
            <person name="Grimsley N."/>
            <person name="Eyre-Walker A."/>
            <person name="Piganeau G."/>
        </authorList>
    </citation>
    <scope>NUCLEOTIDE SEQUENCE [LARGE SCALE GENOMIC DNA]</scope>
    <source>
        <strain evidence="3">RCC 1115</strain>
    </source>
</reference>
<feature type="compositionally biased region" description="Low complexity" evidence="1">
    <location>
        <begin position="307"/>
        <end position="319"/>
    </location>
</feature>
<name>A0A1Y5IJH6_OSTTA</name>
<feature type="compositionally biased region" description="Basic and acidic residues" evidence="1">
    <location>
        <begin position="282"/>
        <end position="292"/>
    </location>
</feature>
<feature type="compositionally biased region" description="Basic residues" evidence="1">
    <location>
        <begin position="1"/>
        <end position="10"/>
    </location>
</feature>
<dbReference type="InterPro" id="IPR036361">
    <property type="entry name" value="SAP_dom_sf"/>
</dbReference>
<dbReference type="PROSITE" id="PS50800">
    <property type="entry name" value="SAP"/>
    <property type="match status" value="1"/>
</dbReference>
<feature type="compositionally biased region" description="Acidic residues" evidence="1">
    <location>
        <begin position="255"/>
        <end position="264"/>
    </location>
</feature>
<proteinExistence type="predicted"/>
<dbReference type="EMBL" id="KZ155774">
    <property type="protein sequence ID" value="OUS48294.1"/>
    <property type="molecule type" value="Genomic_DNA"/>
</dbReference>
<organism evidence="3">
    <name type="scientific">Ostreococcus tauri</name>
    <name type="common">Marine green alga</name>
    <dbReference type="NCBI Taxonomy" id="70448"/>
    <lineage>
        <taxon>Eukaryota</taxon>
        <taxon>Viridiplantae</taxon>
        <taxon>Chlorophyta</taxon>
        <taxon>Mamiellophyceae</taxon>
        <taxon>Mamiellales</taxon>
        <taxon>Bathycoccaceae</taxon>
        <taxon>Ostreococcus</taxon>
    </lineage>
</organism>
<feature type="compositionally biased region" description="Low complexity" evidence="1">
    <location>
        <begin position="194"/>
        <end position="205"/>
    </location>
</feature>
<dbReference type="SMART" id="SM00513">
    <property type="entry name" value="SAP"/>
    <property type="match status" value="1"/>
</dbReference>
<feature type="domain" description="SAP" evidence="2">
    <location>
        <begin position="373"/>
        <end position="407"/>
    </location>
</feature>
<evidence type="ECO:0000313" key="3">
    <source>
        <dbReference type="EMBL" id="OUS48294.1"/>
    </source>
</evidence>
<dbReference type="Pfam" id="PF02037">
    <property type="entry name" value="SAP"/>
    <property type="match status" value="1"/>
</dbReference>
<feature type="compositionally biased region" description="Basic and acidic residues" evidence="1">
    <location>
        <begin position="116"/>
        <end position="155"/>
    </location>
</feature>
<feature type="compositionally biased region" description="Low complexity" evidence="1">
    <location>
        <begin position="265"/>
        <end position="278"/>
    </location>
</feature>
<feature type="region of interest" description="Disordered" evidence="1">
    <location>
        <begin position="1"/>
        <end position="368"/>
    </location>
</feature>
<dbReference type="Gene3D" id="1.10.720.30">
    <property type="entry name" value="SAP domain"/>
    <property type="match status" value="1"/>
</dbReference>
<gene>
    <name evidence="3" type="ORF">BE221DRAFT_18405</name>
</gene>
<feature type="compositionally biased region" description="Gly residues" evidence="1">
    <location>
        <begin position="173"/>
        <end position="193"/>
    </location>
</feature>
<dbReference type="InterPro" id="IPR003034">
    <property type="entry name" value="SAP_dom"/>
</dbReference>
<dbReference type="Proteomes" id="UP000195557">
    <property type="component" value="Unassembled WGS sequence"/>
</dbReference>
<feature type="compositionally biased region" description="Low complexity" evidence="1">
    <location>
        <begin position="347"/>
        <end position="359"/>
    </location>
</feature>
<sequence>MSRPRSRARARSSSSSSSRSSSRSARARSDSASRSGRPRAPRDVREMRDDDLLRRRTEVCVALERARALEKERSRDARRAADAKRKRDEDDAEEGQIRDDDERPGKARRGYVPPHQRRDARADEGRGWTRGAEGRSDVGEWRRPNARANADRANEPKLPVPGERGFGFKHIGIGRGRALEGGGGGGRLGGDGGAAAATPAGAAARARFEDAPREVPPPPPVTTRQDERETVAVPSPPRAAVVRAKTPSTARREEPSDDEDDDIEAIQAAARASKASKAPEPPTREEPAKNVDEPAPSRVVEIACVIPDAPAATDAPAPRRSSRRSVSVEREDKAIEDAPVRRRPSRRSVSVERAAPRSVGAGDDPVASVNGDLSKLTVVVLKQLLSARGLSVAGLKAALIERLQSAIDEENARA</sequence>
<evidence type="ECO:0000259" key="2">
    <source>
        <dbReference type="PROSITE" id="PS50800"/>
    </source>
</evidence>
<accession>A0A1Y5IJH6</accession>
<feature type="compositionally biased region" description="Basic and acidic residues" evidence="1">
    <location>
        <begin position="40"/>
        <end position="105"/>
    </location>
</feature>
<evidence type="ECO:0000256" key="1">
    <source>
        <dbReference type="SAM" id="MobiDB-lite"/>
    </source>
</evidence>
<dbReference type="SUPFAM" id="SSF68906">
    <property type="entry name" value="SAP domain"/>
    <property type="match status" value="1"/>
</dbReference>
<feature type="compositionally biased region" description="Basic and acidic residues" evidence="1">
    <location>
        <begin position="326"/>
        <end position="340"/>
    </location>
</feature>
<protein>
    <recommendedName>
        <fullName evidence="2">SAP domain-containing protein</fullName>
    </recommendedName>
</protein>
<dbReference type="AlphaFoldDB" id="A0A1Y5IJH6"/>
<feature type="compositionally biased region" description="Low complexity" evidence="1">
    <location>
        <begin position="11"/>
        <end position="35"/>
    </location>
</feature>